<dbReference type="PANTHER" id="PTHR43228">
    <property type="entry name" value="TWO-COMPONENT RESPONSE REGULATOR"/>
    <property type="match status" value="1"/>
</dbReference>
<sequence>MATVLIVDDSKFDRETLKALLEDAGHQVVGEAEDGAEAYVQYLRLQPDLVTMDIEMPGTDGVKALRKILYHFPDAKIVMVSAIAEKGVVMRTVWLGAKHFVAKPIAANKFLAIVNSVLGGTNKASSASF</sequence>
<dbReference type="AlphaFoldDB" id="A0A927H588"/>
<dbReference type="SUPFAM" id="SSF52172">
    <property type="entry name" value="CheY-like"/>
    <property type="match status" value="1"/>
</dbReference>
<dbReference type="InterPro" id="IPR011006">
    <property type="entry name" value="CheY-like_superfamily"/>
</dbReference>
<keyword evidence="1" id="KW-0597">Phosphoprotein</keyword>
<dbReference type="Proteomes" id="UP000632125">
    <property type="component" value="Unassembled WGS sequence"/>
</dbReference>
<evidence type="ECO:0000313" key="3">
    <source>
        <dbReference type="EMBL" id="MBD2868157.1"/>
    </source>
</evidence>
<evidence type="ECO:0000256" key="1">
    <source>
        <dbReference type="PROSITE-ProRule" id="PRU00169"/>
    </source>
</evidence>
<dbReference type="InterPro" id="IPR052048">
    <property type="entry name" value="ST_Response_Regulator"/>
</dbReference>
<evidence type="ECO:0000259" key="2">
    <source>
        <dbReference type="PROSITE" id="PS50110"/>
    </source>
</evidence>
<dbReference type="Pfam" id="PF00072">
    <property type="entry name" value="Response_reg"/>
    <property type="match status" value="1"/>
</dbReference>
<reference evidence="3" key="1">
    <citation type="submission" date="2020-09" db="EMBL/GenBank/DDBJ databases">
        <title>A novel bacterium of genus Paenibacillus, isolated from South China Sea.</title>
        <authorList>
            <person name="Huang H."/>
            <person name="Mo K."/>
            <person name="Hu Y."/>
        </authorList>
    </citation>
    <scope>NUCLEOTIDE SEQUENCE</scope>
    <source>
        <strain evidence="3">IB182493</strain>
    </source>
</reference>
<proteinExistence type="predicted"/>
<dbReference type="GO" id="GO:0000160">
    <property type="term" value="P:phosphorelay signal transduction system"/>
    <property type="evidence" value="ECO:0007669"/>
    <property type="project" value="InterPro"/>
</dbReference>
<name>A0A927H588_9BACL</name>
<dbReference type="SMART" id="SM00448">
    <property type="entry name" value="REC"/>
    <property type="match status" value="1"/>
</dbReference>
<dbReference type="RefSeq" id="WP_190859264.1">
    <property type="nucleotide sequence ID" value="NZ_JACXIY010000008.1"/>
</dbReference>
<comment type="caution">
    <text evidence="3">The sequence shown here is derived from an EMBL/GenBank/DDBJ whole genome shotgun (WGS) entry which is preliminary data.</text>
</comment>
<dbReference type="PROSITE" id="PS50110">
    <property type="entry name" value="RESPONSE_REGULATORY"/>
    <property type="match status" value="1"/>
</dbReference>
<feature type="domain" description="Response regulatory" evidence="2">
    <location>
        <begin position="3"/>
        <end position="118"/>
    </location>
</feature>
<evidence type="ECO:0000313" key="4">
    <source>
        <dbReference type="Proteomes" id="UP000632125"/>
    </source>
</evidence>
<dbReference type="Gene3D" id="3.40.50.2300">
    <property type="match status" value="1"/>
</dbReference>
<gene>
    <name evidence="3" type="ORF">IDH41_06195</name>
</gene>
<protein>
    <submittedName>
        <fullName evidence="3">Response regulator</fullName>
    </submittedName>
</protein>
<organism evidence="3 4">
    <name type="scientific">Paenibacillus arenilitoris</name>
    <dbReference type="NCBI Taxonomy" id="2772299"/>
    <lineage>
        <taxon>Bacteria</taxon>
        <taxon>Bacillati</taxon>
        <taxon>Bacillota</taxon>
        <taxon>Bacilli</taxon>
        <taxon>Bacillales</taxon>
        <taxon>Paenibacillaceae</taxon>
        <taxon>Paenibacillus</taxon>
    </lineage>
</organism>
<dbReference type="PANTHER" id="PTHR43228:SF1">
    <property type="entry name" value="TWO-COMPONENT RESPONSE REGULATOR ARR22"/>
    <property type="match status" value="1"/>
</dbReference>
<keyword evidence="4" id="KW-1185">Reference proteome</keyword>
<dbReference type="InterPro" id="IPR001789">
    <property type="entry name" value="Sig_transdc_resp-reg_receiver"/>
</dbReference>
<accession>A0A927H588</accession>
<dbReference type="EMBL" id="JACXIY010000008">
    <property type="protein sequence ID" value="MBD2868157.1"/>
    <property type="molecule type" value="Genomic_DNA"/>
</dbReference>
<feature type="modified residue" description="4-aspartylphosphate" evidence="1">
    <location>
        <position position="53"/>
    </location>
</feature>